<evidence type="ECO:0000313" key="3">
    <source>
        <dbReference type="Proteomes" id="UP000015241"/>
    </source>
</evidence>
<evidence type="ECO:0000256" key="1">
    <source>
        <dbReference type="SAM" id="MobiDB-lite"/>
    </source>
</evidence>
<reference evidence="2 3" key="1">
    <citation type="journal article" date="2012" name="Science">
        <title>The Paleozoic origin of enzymatic lignin decomposition reconstructed from 31 fungal genomes.</title>
        <authorList>
            <person name="Floudas D."/>
            <person name="Binder M."/>
            <person name="Riley R."/>
            <person name="Barry K."/>
            <person name="Blanchette R.A."/>
            <person name="Henrissat B."/>
            <person name="Martinez A.T."/>
            <person name="Otillar R."/>
            <person name="Spatafora J.W."/>
            <person name="Yadav J.S."/>
            <person name="Aerts A."/>
            <person name="Benoit I."/>
            <person name="Boyd A."/>
            <person name="Carlson A."/>
            <person name="Copeland A."/>
            <person name="Coutinho P.M."/>
            <person name="de Vries R.P."/>
            <person name="Ferreira P."/>
            <person name="Findley K."/>
            <person name="Foster B."/>
            <person name="Gaskell J."/>
            <person name="Glotzer D."/>
            <person name="Gorecki P."/>
            <person name="Heitman J."/>
            <person name="Hesse C."/>
            <person name="Hori C."/>
            <person name="Igarashi K."/>
            <person name="Jurgens J.A."/>
            <person name="Kallen N."/>
            <person name="Kersten P."/>
            <person name="Kohler A."/>
            <person name="Kuees U."/>
            <person name="Kumar T.K.A."/>
            <person name="Kuo A."/>
            <person name="LaButti K."/>
            <person name="Larrondo L.F."/>
            <person name="Lindquist E."/>
            <person name="Ling A."/>
            <person name="Lombard V."/>
            <person name="Lucas S."/>
            <person name="Lundell T."/>
            <person name="Martin R."/>
            <person name="McLaughlin D.J."/>
            <person name="Morgenstern I."/>
            <person name="Morin E."/>
            <person name="Murat C."/>
            <person name="Nagy L.G."/>
            <person name="Nolan M."/>
            <person name="Ohm R.A."/>
            <person name="Patyshakuliyeva A."/>
            <person name="Rokas A."/>
            <person name="Ruiz-Duenas F.J."/>
            <person name="Sabat G."/>
            <person name="Salamov A."/>
            <person name="Samejima M."/>
            <person name="Schmutz J."/>
            <person name="Slot J.C."/>
            <person name="St John F."/>
            <person name="Stenlid J."/>
            <person name="Sun H."/>
            <person name="Sun S."/>
            <person name="Syed K."/>
            <person name="Tsang A."/>
            <person name="Wiebenga A."/>
            <person name="Young D."/>
            <person name="Pisabarro A."/>
            <person name="Eastwood D.C."/>
            <person name="Martin F."/>
            <person name="Cullen D."/>
            <person name="Grigoriev I.V."/>
            <person name="Hibbett D.S."/>
        </authorList>
    </citation>
    <scope>NUCLEOTIDE SEQUENCE</scope>
    <source>
        <strain evidence="3">FP-58527</strain>
    </source>
</reference>
<dbReference type="InParanoid" id="S8FNA0"/>
<evidence type="ECO:0000313" key="2">
    <source>
        <dbReference type="EMBL" id="EPS99784.1"/>
    </source>
</evidence>
<organism evidence="2 3">
    <name type="scientific">Fomitopsis schrenkii</name>
    <name type="common">Brown rot fungus</name>
    <dbReference type="NCBI Taxonomy" id="2126942"/>
    <lineage>
        <taxon>Eukaryota</taxon>
        <taxon>Fungi</taxon>
        <taxon>Dikarya</taxon>
        <taxon>Basidiomycota</taxon>
        <taxon>Agaricomycotina</taxon>
        <taxon>Agaricomycetes</taxon>
        <taxon>Polyporales</taxon>
        <taxon>Fomitopsis</taxon>
    </lineage>
</organism>
<name>S8FNA0_FOMSC</name>
<dbReference type="HOGENOM" id="CLU_017400_0_0_1"/>
<dbReference type="eggNOG" id="ENOG502SJJG">
    <property type="taxonomic scope" value="Eukaryota"/>
</dbReference>
<feature type="region of interest" description="Disordered" evidence="1">
    <location>
        <begin position="593"/>
        <end position="616"/>
    </location>
</feature>
<dbReference type="Proteomes" id="UP000015241">
    <property type="component" value="Unassembled WGS sequence"/>
</dbReference>
<gene>
    <name evidence="2" type="ORF">FOMPIDRAFT_1050352</name>
</gene>
<dbReference type="AlphaFoldDB" id="S8FNA0"/>
<protein>
    <submittedName>
        <fullName evidence="2">Uncharacterized protein</fullName>
    </submittedName>
</protein>
<proteinExistence type="predicted"/>
<keyword evidence="3" id="KW-1185">Reference proteome</keyword>
<sequence>MSGRLPSARFKAIYDNLPPDARQDLVEKQLIPLLNHVDRSQLKKVLAQATDYQTRHADIPKLDLRAKRLEVNALLDELHRDSKRSFVKERSLKKELISETVDSLTNWLGDIWRVIYEHNVDFMHAHKCLLFVAGTLDHMISGRTSCKCAFTNMFVNITLKTRDGKRVKSWDVSGVQNIEEVLYFLWRELFLCMVATNAKKRVEGIQDMLEEIDDLLGWTALERILYGGKQCPHDVDEEEDFDEADEDFFDELDEGEDDCAMADLIDDVPSGPHPARHWSYRISSAVPPVRDYIRTYLTDVFKQRPSLQLYQTLCVISPETASTHVSLCEYLRTVATSSSEMFAAALDIWAYEGLPDDIQAMLRSHAHLLRPRDAGALQNAVSVLGRSSVHTPQAQIIIEKEMLDTARALRTALLASFSQLDNAVHKAELQNILRMRAGAAGRQDRIEAWVDSVSTPGTNAPNPMAFAAMMMGLPLVPGMDPSEDADPLGYLDLDPNDPDLEDLREEFRPKLKQRFDGWVQIAPEIHGGPQILLRVCKEIVEMMPFFRAGDIVDEMVGRLADKPSKHHICDALDAMLQFVKAQKKKANNIRQTRQLARQPNMAPATGPPAHPVAGPSNVMLPPPPPPPVIMPFPVLGFPGPQFGGMEDVD</sequence>
<dbReference type="OrthoDB" id="2742205at2759"/>
<dbReference type="STRING" id="743788.S8FNA0"/>
<accession>S8FNA0</accession>
<dbReference type="EMBL" id="KE504154">
    <property type="protein sequence ID" value="EPS99784.1"/>
    <property type="molecule type" value="Genomic_DNA"/>
</dbReference>